<accession>A0ABU3VC58</accession>
<dbReference type="Proteomes" id="UP001255416">
    <property type="component" value="Unassembled WGS sequence"/>
</dbReference>
<evidence type="ECO:0000256" key="5">
    <source>
        <dbReference type="PROSITE-ProRule" id="PRU00278"/>
    </source>
</evidence>
<dbReference type="PANTHER" id="PTHR47637:SF1">
    <property type="entry name" value="CHAPERONE SURA"/>
    <property type="match status" value="1"/>
</dbReference>
<dbReference type="PROSITE" id="PS50198">
    <property type="entry name" value="PPIC_PPIASE_2"/>
    <property type="match status" value="1"/>
</dbReference>
<dbReference type="SUPFAM" id="SSF54534">
    <property type="entry name" value="FKBP-like"/>
    <property type="match status" value="1"/>
</dbReference>
<reference evidence="8" key="1">
    <citation type="submission" date="2023-05" db="EMBL/GenBank/DDBJ databases">
        <title>Sedimentitalea sp. nov. JM2-8.</title>
        <authorList>
            <person name="Huang J."/>
        </authorList>
    </citation>
    <scope>NUCLEOTIDE SEQUENCE [LARGE SCALE GENOMIC DNA]</scope>
    <source>
        <strain evidence="8">KHS03</strain>
    </source>
</reference>
<dbReference type="InterPro" id="IPR000297">
    <property type="entry name" value="PPIase_PpiC"/>
</dbReference>
<dbReference type="PANTHER" id="PTHR47637">
    <property type="entry name" value="CHAPERONE SURA"/>
    <property type="match status" value="1"/>
</dbReference>
<name>A0ABU3VC58_9RHOB</name>
<evidence type="ECO:0000259" key="6">
    <source>
        <dbReference type="PROSITE" id="PS50198"/>
    </source>
</evidence>
<evidence type="ECO:0000256" key="2">
    <source>
        <dbReference type="ARBA" id="ARBA00022729"/>
    </source>
</evidence>
<dbReference type="SUPFAM" id="SSF109998">
    <property type="entry name" value="Triger factor/SurA peptide-binding domain-like"/>
    <property type="match status" value="1"/>
</dbReference>
<dbReference type="Gene3D" id="1.10.4030.10">
    <property type="entry name" value="Porin chaperone SurA, peptide-binding domain"/>
    <property type="match status" value="1"/>
</dbReference>
<dbReference type="InterPro" id="IPR046357">
    <property type="entry name" value="PPIase_dom_sf"/>
</dbReference>
<evidence type="ECO:0000313" key="7">
    <source>
        <dbReference type="EMBL" id="MDU9003773.1"/>
    </source>
</evidence>
<keyword evidence="8" id="KW-1185">Reference proteome</keyword>
<comment type="caution">
    <text evidence="7">The sequence shown here is derived from an EMBL/GenBank/DDBJ whole genome shotgun (WGS) entry which is preliminary data.</text>
</comment>
<keyword evidence="5 7" id="KW-0413">Isomerase</keyword>
<dbReference type="InterPro" id="IPR027304">
    <property type="entry name" value="Trigger_fact/SurA_dom_sf"/>
</dbReference>
<keyword evidence="2" id="KW-0732">Signal</keyword>
<dbReference type="Gene3D" id="3.10.50.40">
    <property type="match status" value="1"/>
</dbReference>
<sequence length="413" mass="44732">MNLPLRFSSLTSRLRAGILAGIVLSAIAGSATAQGLFAPVITVNDQVITRYELEQRSEFLKLLAVPGIPEQLAREALIEDRLKLQAAISAGLEVTPEEIEGGIEELSSRTDLSPEEFVKALEQGGVSVETLRDFAKVNVAWRNLIRARFLSLARPSEAEIDRAIGSGGGGGLRVLLSELIIPVTPQTQEQVDELALQLSQIRSYDAFSEAAGKYSATQTRANGGRMDWINLTDLPPGLRPLILDLTPGEVTAPIPLPEAVALFQLRAIKESAVATPRYSTIDYALYYLPGGRTPEALGRAARIANDVDTCDDLYGVAKNQPATQLEMLSQKPSEIPRDVAVELAKLDEGEISTALTRSNGQTLVLLMACGRTAEANEEATREQVAQSLVQQKLRAYADSYLDQLEAEAIIVER</sequence>
<evidence type="ECO:0000313" key="8">
    <source>
        <dbReference type="Proteomes" id="UP001255416"/>
    </source>
</evidence>
<dbReference type="InterPro" id="IPR050280">
    <property type="entry name" value="OMP_Chaperone_SurA"/>
</dbReference>
<dbReference type="EMBL" id="JASMWN010000004">
    <property type="protein sequence ID" value="MDU9003773.1"/>
    <property type="molecule type" value="Genomic_DNA"/>
</dbReference>
<dbReference type="GO" id="GO:0016853">
    <property type="term" value="F:isomerase activity"/>
    <property type="evidence" value="ECO:0007669"/>
    <property type="project" value="UniProtKB-KW"/>
</dbReference>
<evidence type="ECO:0000256" key="4">
    <source>
        <dbReference type="ARBA" id="ARBA00031484"/>
    </source>
</evidence>
<proteinExistence type="predicted"/>
<evidence type="ECO:0000256" key="3">
    <source>
        <dbReference type="ARBA" id="ARBA00030642"/>
    </source>
</evidence>
<dbReference type="Pfam" id="PF00639">
    <property type="entry name" value="Rotamase"/>
    <property type="match status" value="1"/>
</dbReference>
<organism evidence="7 8">
    <name type="scientific">Sedimentitalea todarodis</name>
    <dbReference type="NCBI Taxonomy" id="1631240"/>
    <lineage>
        <taxon>Bacteria</taxon>
        <taxon>Pseudomonadati</taxon>
        <taxon>Pseudomonadota</taxon>
        <taxon>Alphaproteobacteria</taxon>
        <taxon>Rhodobacterales</taxon>
        <taxon>Paracoccaceae</taxon>
        <taxon>Sedimentitalea</taxon>
    </lineage>
</organism>
<keyword evidence="5" id="KW-0697">Rotamase</keyword>
<gene>
    <name evidence="7" type="ORF">QO231_07890</name>
</gene>
<feature type="domain" description="PpiC" evidence="6">
    <location>
        <begin position="171"/>
        <end position="267"/>
    </location>
</feature>
<protein>
    <recommendedName>
        <fullName evidence="1">Parvulin-like PPIase</fullName>
    </recommendedName>
    <alternativeName>
        <fullName evidence="3">Peptidyl-prolyl cis-trans isomerase plp</fullName>
    </alternativeName>
    <alternativeName>
        <fullName evidence="4">Rotamase plp</fullName>
    </alternativeName>
</protein>
<evidence type="ECO:0000256" key="1">
    <source>
        <dbReference type="ARBA" id="ARBA00018370"/>
    </source>
</evidence>